<dbReference type="Pfam" id="PF00361">
    <property type="entry name" value="Proton_antipo_M"/>
    <property type="match status" value="1"/>
</dbReference>
<keyword evidence="7" id="KW-0830">Ubiquinone</keyword>
<gene>
    <name evidence="7" type="ORF">MNBD_BACTEROID01-2087</name>
</gene>
<name>A0A3B0U229_9ZZZZ</name>
<dbReference type="EMBL" id="UOEP01000104">
    <property type="protein sequence ID" value="VAW19707.1"/>
    <property type="molecule type" value="Genomic_DNA"/>
</dbReference>
<feature type="transmembrane region" description="Helical" evidence="5">
    <location>
        <begin position="159"/>
        <end position="180"/>
    </location>
</feature>
<dbReference type="PANTHER" id="PTHR22773">
    <property type="entry name" value="NADH DEHYDROGENASE"/>
    <property type="match status" value="1"/>
</dbReference>
<dbReference type="AlphaFoldDB" id="A0A3B0U229"/>
<evidence type="ECO:0000256" key="3">
    <source>
        <dbReference type="ARBA" id="ARBA00022989"/>
    </source>
</evidence>
<dbReference type="GO" id="GO:0016491">
    <property type="term" value="F:oxidoreductase activity"/>
    <property type="evidence" value="ECO:0007669"/>
    <property type="project" value="UniProtKB-KW"/>
</dbReference>
<keyword evidence="2 5" id="KW-0812">Transmembrane</keyword>
<dbReference type="GO" id="GO:0042773">
    <property type="term" value="P:ATP synthesis coupled electron transport"/>
    <property type="evidence" value="ECO:0007669"/>
    <property type="project" value="InterPro"/>
</dbReference>
<feature type="transmembrane region" description="Helical" evidence="5">
    <location>
        <begin position="445"/>
        <end position="468"/>
    </location>
</feature>
<organism evidence="7">
    <name type="scientific">hydrothermal vent metagenome</name>
    <dbReference type="NCBI Taxonomy" id="652676"/>
    <lineage>
        <taxon>unclassified sequences</taxon>
        <taxon>metagenomes</taxon>
        <taxon>ecological metagenomes</taxon>
    </lineage>
</organism>
<dbReference type="HAMAP" id="MF_00445">
    <property type="entry name" value="NDH1_NuoN_1"/>
    <property type="match status" value="1"/>
</dbReference>
<protein>
    <submittedName>
        <fullName evidence="7">NADH-ubiquinone oxidoreductase chain N</fullName>
        <ecNumber evidence="7">1.6.5.3</ecNumber>
    </submittedName>
</protein>
<feature type="transmembrane region" description="Helical" evidence="5">
    <location>
        <begin position="101"/>
        <end position="122"/>
    </location>
</feature>
<keyword evidence="7" id="KW-0560">Oxidoreductase</keyword>
<comment type="subcellular location">
    <subcellularLocation>
        <location evidence="1">Membrane</location>
        <topology evidence="1">Multi-pass membrane protein</topology>
    </subcellularLocation>
</comment>
<evidence type="ECO:0000256" key="1">
    <source>
        <dbReference type="ARBA" id="ARBA00004141"/>
    </source>
</evidence>
<dbReference type="EC" id="1.6.5.3" evidence="7"/>
<dbReference type="InterPro" id="IPR010096">
    <property type="entry name" value="NADH-Q_OxRdtase_suN/2"/>
</dbReference>
<dbReference type="GO" id="GO:0016020">
    <property type="term" value="C:membrane"/>
    <property type="evidence" value="ECO:0007669"/>
    <property type="project" value="UniProtKB-SubCell"/>
</dbReference>
<evidence type="ECO:0000256" key="5">
    <source>
        <dbReference type="SAM" id="Phobius"/>
    </source>
</evidence>
<sequence>MMDFRYILLMRHELLLVLVAIIILIVDLFTSNEKKTNLINIFMSLFALAMFIGFIPVKPGDIFGGAFHGNILIGFFKNILNLAVMIIFLQSDGYLRKSENSGKVGEFFVLIILTLAGMDFMISSGDFLTFFIGLETASIPMAGLVAFDRYKRRSAEAGVKLILLSALSSGVLLFGLSLIYGATGSIYFSDVAKHITASPLIILGFIFFVSGMGFKISLVPFHLWTADVYEGAPMNITAYLSVVSKGAAAFIFTIILYKVFKNITDIWETVLYTLSVITMTVGNLFALRQDNIKRFLAFSSIAQAGFILLGIMGTGSLGMGSLVYFILIYVFSNLGAFGVASAVYNASGVESISGYNGLYSTNPRLSLVMMLSLFSLAGIPPVAGFFGKFFLFTSAGSQGYFILILIAVLNATVSLYYYLGVVRAMFINKNDNPVLSFRSSNAMRISLLLCGVGLILIGFVGDIFEYILSISYIHF</sequence>
<feature type="transmembrane region" description="Helical" evidence="5">
    <location>
        <begin position="269"/>
        <end position="288"/>
    </location>
</feature>
<feature type="transmembrane region" description="Helical" evidence="5">
    <location>
        <begin position="322"/>
        <end position="344"/>
    </location>
</feature>
<feature type="transmembrane region" description="Helical" evidence="5">
    <location>
        <begin position="295"/>
        <end position="316"/>
    </location>
</feature>
<feature type="transmembrane region" description="Helical" evidence="5">
    <location>
        <begin position="128"/>
        <end position="147"/>
    </location>
</feature>
<feature type="transmembrane region" description="Helical" evidence="5">
    <location>
        <begin position="6"/>
        <end position="26"/>
    </location>
</feature>
<evidence type="ECO:0000313" key="7">
    <source>
        <dbReference type="EMBL" id="VAW19707.1"/>
    </source>
</evidence>
<feature type="transmembrane region" description="Helical" evidence="5">
    <location>
        <begin position="236"/>
        <end position="257"/>
    </location>
</feature>
<evidence type="ECO:0000256" key="2">
    <source>
        <dbReference type="ARBA" id="ARBA00022692"/>
    </source>
</evidence>
<feature type="transmembrane region" description="Helical" evidence="5">
    <location>
        <begin position="69"/>
        <end position="89"/>
    </location>
</feature>
<dbReference type="InterPro" id="IPR001750">
    <property type="entry name" value="ND/Mrp_TM"/>
</dbReference>
<feature type="transmembrane region" description="Helical" evidence="5">
    <location>
        <begin position="365"/>
        <end position="387"/>
    </location>
</feature>
<dbReference type="NCBIfam" id="TIGR01770">
    <property type="entry name" value="NDH_I_N"/>
    <property type="match status" value="1"/>
</dbReference>
<keyword evidence="3 5" id="KW-1133">Transmembrane helix</keyword>
<accession>A0A3B0U229</accession>
<feature type="transmembrane region" description="Helical" evidence="5">
    <location>
        <begin position="200"/>
        <end position="224"/>
    </location>
</feature>
<feature type="domain" description="NADH:quinone oxidoreductase/Mrp antiporter transmembrane" evidence="6">
    <location>
        <begin position="124"/>
        <end position="411"/>
    </location>
</feature>
<reference evidence="7" key="1">
    <citation type="submission" date="2018-06" db="EMBL/GenBank/DDBJ databases">
        <authorList>
            <person name="Zhirakovskaya E."/>
        </authorList>
    </citation>
    <scope>NUCLEOTIDE SEQUENCE</scope>
</reference>
<feature type="transmembrane region" description="Helical" evidence="5">
    <location>
        <begin position="38"/>
        <end position="57"/>
    </location>
</feature>
<evidence type="ECO:0000259" key="6">
    <source>
        <dbReference type="Pfam" id="PF00361"/>
    </source>
</evidence>
<proteinExistence type="inferred from homology"/>
<evidence type="ECO:0000256" key="4">
    <source>
        <dbReference type="ARBA" id="ARBA00023136"/>
    </source>
</evidence>
<keyword evidence="4 5" id="KW-0472">Membrane</keyword>
<dbReference type="GO" id="GO:0008137">
    <property type="term" value="F:NADH dehydrogenase (ubiquinone) activity"/>
    <property type="evidence" value="ECO:0007669"/>
    <property type="project" value="InterPro"/>
</dbReference>
<feature type="transmembrane region" description="Helical" evidence="5">
    <location>
        <begin position="399"/>
        <end position="419"/>
    </location>
</feature>